<accession>A0A212IV00</accession>
<dbReference type="NCBIfam" id="NF011972">
    <property type="entry name" value="PRK15443.1-3"/>
    <property type="match status" value="1"/>
</dbReference>
<dbReference type="EMBL" id="FLUO01000001">
    <property type="protein sequence ID" value="SBV91002.1"/>
    <property type="molecule type" value="Genomic_DNA"/>
</dbReference>
<dbReference type="PIRSF" id="PIRSF018505">
    <property type="entry name" value="Prpndl_dhdrts_sm"/>
    <property type="match status" value="1"/>
</dbReference>
<reference evidence="1" key="1">
    <citation type="submission" date="2016-04" db="EMBL/GenBank/DDBJ databases">
        <authorList>
            <person name="Evans L.H."/>
            <person name="Alamgir A."/>
            <person name="Owens N."/>
            <person name="Weber N.D."/>
            <person name="Virtaneva K."/>
            <person name="Barbian K."/>
            <person name="Babar A."/>
            <person name="Rosenke K."/>
        </authorList>
    </citation>
    <scope>NUCLEOTIDE SEQUENCE</scope>
    <source>
        <strain evidence="1">86</strain>
    </source>
</reference>
<name>A0A212IV00_9PROT</name>
<organism evidence="1">
    <name type="scientific">uncultured Alphaproteobacteria bacterium</name>
    <dbReference type="NCBI Taxonomy" id="91750"/>
    <lineage>
        <taxon>Bacteria</taxon>
        <taxon>Pseudomonadati</taxon>
        <taxon>Pseudomonadota</taxon>
        <taxon>Alphaproteobacteria</taxon>
        <taxon>environmental samples</taxon>
    </lineage>
</organism>
<dbReference type="Pfam" id="PF02287">
    <property type="entry name" value="Dehydratase_SU"/>
    <property type="match status" value="1"/>
</dbReference>
<proteinExistence type="predicted"/>
<keyword evidence="1" id="KW-0456">Lyase</keyword>
<dbReference type="InterPro" id="IPR003207">
    <property type="entry name" value="Ppandiol/glycerol_DeHydtase_su"/>
</dbReference>
<dbReference type="AlphaFoldDB" id="A0A212IV00"/>
<gene>
    <name evidence="1" type="primary">pduE</name>
    <name evidence="1" type="ORF">KL86APRO_10070</name>
</gene>
<evidence type="ECO:0000313" key="1">
    <source>
        <dbReference type="EMBL" id="SBV91002.1"/>
    </source>
</evidence>
<sequence length="177" mass="19358">MTMQNDISPDVIEAAVKRVLSTLNGNGAAPAASAPMASGGKLDAKTDYPLAKKRPDLVKSATGLPIDEITVDKVVAGKLSFDDIRIRPETLEYQAQIAESGGRPHVSSNLRRAAELTRIPDTRVLEMYVALRPYRSTKAELLAMADELESKYQAKICAKFVREAAQVYEKRGRLKEA</sequence>
<dbReference type="EC" id="4.2.1.28" evidence="1"/>
<protein>
    <submittedName>
        <fullName evidence="1">Propanediol dehydratase small subunit</fullName>
        <ecNumber evidence="1">4.2.1.28</ecNumber>
    </submittedName>
</protein>
<dbReference type="Gene3D" id="1.10.1510.20">
    <property type="entry name" value="Propanediol/glycerol dehydratase, small subunit"/>
    <property type="match status" value="1"/>
</dbReference>
<dbReference type="SUPFAM" id="SSF47148">
    <property type="entry name" value="Diol dehydratase, gamma subunit"/>
    <property type="match status" value="1"/>
</dbReference>
<dbReference type="InterPro" id="IPR036091">
    <property type="entry name" value="Prodiol/glycerol_DeHase__sf_su"/>
</dbReference>
<dbReference type="GO" id="GO:0050215">
    <property type="term" value="F:propanediol dehydratase activity"/>
    <property type="evidence" value="ECO:0007669"/>
    <property type="project" value="UniProtKB-EC"/>
</dbReference>